<dbReference type="Gramene" id="PRQ41333">
    <property type="protein sequence ID" value="PRQ41333"/>
    <property type="gene ID" value="RchiOBHm_Chr4g0445751"/>
</dbReference>
<dbReference type="STRING" id="74649.A0A2P6R4G5"/>
<keyword evidence="1" id="KW-0413">Isomerase</keyword>
<organism evidence="1 2">
    <name type="scientific">Rosa chinensis</name>
    <name type="common">China rose</name>
    <dbReference type="NCBI Taxonomy" id="74649"/>
    <lineage>
        <taxon>Eukaryota</taxon>
        <taxon>Viridiplantae</taxon>
        <taxon>Streptophyta</taxon>
        <taxon>Embryophyta</taxon>
        <taxon>Tracheophyta</taxon>
        <taxon>Spermatophyta</taxon>
        <taxon>Magnoliopsida</taxon>
        <taxon>eudicotyledons</taxon>
        <taxon>Gunneridae</taxon>
        <taxon>Pentapetalae</taxon>
        <taxon>rosids</taxon>
        <taxon>fabids</taxon>
        <taxon>Rosales</taxon>
        <taxon>Rosaceae</taxon>
        <taxon>Rosoideae</taxon>
        <taxon>Rosoideae incertae sedis</taxon>
        <taxon>Rosa</taxon>
    </lineage>
</organism>
<name>A0A2P6R4G5_ROSCH</name>
<gene>
    <name evidence="1" type="ORF">RchiOBHm_Chr4g0445751</name>
</gene>
<proteinExistence type="predicted"/>
<comment type="caution">
    <text evidence="1">The sequence shown here is derived from an EMBL/GenBank/DDBJ whole genome shotgun (WGS) entry which is preliminary data.</text>
</comment>
<protein>
    <submittedName>
        <fullName evidence="1">Putative ribose-5-phosphate isomerase</fullName>
        <ecNumber evidence="1">5.3.1.6</ecNumber>
    </submittedName>
</protein>
<evidence type="ECO:0000313" key="2">
    <source>
        <dbReference type="Proteomes" id="UP000238479"/>
    </source>
</evidence>
<dbReference type="EC" id="5.3.1.6" evidence="1"/>
<dbReference type="AlphaFoldDB" id="A0A2P6R4G5"/>
<dbReference type="EMBL" id="PDCK01000042">
    <property type="protein sequence ID" value="PRQ41333.1"/>
    <property type="molecule type" value="Genomic_DNA"/>
</dbReference>
<keyword evidence="2" id="KW-1185">Reference proteome</keyword>
<accession>A0A2P6R4G5</accession>
<dbReference type="GO" id="GO:0004751">
    <property type="term" value="F:ribose-5-phosphate isomerase activity"/>
    <property type="evidence" value="ECO:0007669"/>
    <property type="project" value="UniProtKB-EC"/>
</dbReference>
<sequence length="68" mass="7871">MIFGLGSNSTIKHPVDRLGELLQPGKVHNIIGISENTHQQVIDRSIFMQRFPKQIRKRRLKEGKCVEF</sequence>
<evidence type="ECO:0000313" key="1">
    <source>
        <dbReference type="EMBL" id="PRQ41333.1"/>
    </source>
</evidence>
<dbReference type="Gene3D" id="3.40.50.1360">
    <property type="match status" value="1"/>
</dbReference>
<reference evidence="1 2" key="1">
    <citation type="journal article" date="2018" name="Nat. Genet.">
        <title>The Rosa genome provides new insights in the design of modern roses.</title>
        <authorList>
            <person name="Bendahmane M."/>
        </authorList>
    </citation>
    <scope>NUCLEOTIDE SEQUENCE [LARGE SCALE GENOMIC DNA]</scope>
    <source>
        <strain evidence="2">cv. Old Blush</strain>
    </source>
</reference>
<dbReference type="Proteomes" id="UP000238479">
    <property type="component" value="Chromosome 4"/>
</dbReference>